<feature type="coiled-coil region" evidence="1">
    <location>
        <begin position="225"/>
        <end position="252"/>
    </location>
</feature>
<keyword evidence="1" id="KW-0175">Coiled coil</keyword>
<evidence type="ECO:0000256" key="1">
    <source>
        <dbReference type="SAM" id="Coils"/>
    </source>
</evidence>
<name>A0A7H0HGY8_9BURK</name>
<protein>
    <submittedName>
        <fullName evidence="4">DUF802 domain-containing protein</fullName>
    </submittedName>
</protein>
<gene>
    <name evidence="4" type="ORF">H9L24_02070</name>
</gene>
<evidence type="ECO:0000259" key="3">
    <source>
        <dbReference type="Pfam" id="PF05650"/>
    </source>
</evidence>
<feature type="domain" description="DUF802" evidence="3">
    <location>
        <begin position="321"/>
        <end position="371"/>
    </location>
</feature>
<dbReference type="Pfam" id="PF05650">
    <property type="entry name" value="DUF802"/>
    <property type="match status" value="2"/>
</dbReference>
<keyword evidence="2" id="KW-0812">Transmembrane</keyword>
<feature type="transmembrane region" description="Helical" evidence="2">
    <location>
        <begin position="28"/>
        <end position="47"/>
    </location>
</feature>
<dbReference type="KEGG" id="amon:H9L24_02070"/>
<evidence type="ECO:0000313" key="5">
    <source>
        <dbReference type="Proteomes" id="UP000516057"/>
    </source>
</evidence>
<evidence type="ECO:0000256" key="2">
    <source>
        <dbReference type="SAM" id="Phobius"/>
    </source>
</evidence>
<dbReference type="RefSeq" id="WP_187736786.1">
    <property type="nucleotide sequence ID" value="NZ_CP060790.1"/>
</dbReference>
<dbReference type="InterPro" id="IPR008520">
    <property type="entry name" value="DUF802"/>
</dbReference>
<keyword evidence="2" id="KW-1133">Transmembrane helix</keyword>
<reference evidence="4 5" key="1">
    <citation type="submission" date="2020-08" db="EMBL/GenBank/DDBJ databases">
        <title>Genome sequence of Acidovorax monticola KACC 19171T.</title>
        <authorList>
            <person name="Hyun D.-W."/>
            <person name="Bae J.-W."/>
        </authorList>
    </citation>
    <scope>NUCLEOTIDE SEQUENCE [LARGE SCALE GENOMIC DNA]</scope>
    <source>
        <strain evidence="4 5">KACC 19171</strain>
    </source>
</reference>
<proteinExistence type="predicted"/>
<keyword evidence="5" id="KW-1185">Reference proteome</keyword>
<dbReference type="Gene3D" id="1.20.120.20">
    <property type="entry name" value="Apolipoprotein"/>
    <property type="match status" value="1"/>
</dbReference>
<organism evidence="4 5">
    <name type="scientific">Paenacidovorax monticola</name>
    <dbReference type="NCBI Taxonomy" id="1926868"/>
    <lineage>
        <taxon>Bacteria</taxon>
        <taxon>Pseudomonadati</taxon>
        <taxon>Pseudomonadota</taxon>
        <taxon>Betaproteobacteria</taxon>
        <taxon>Burkholderiales</taxon>
        <taxon>Comamonadaceae</taxon>
        <taxon>Paenacidovorax</taxon>
    </lineage>
</organism>
<dbReference type="AlphaFoldDB" id="A0A7H0HGY8"/>
<accession>A0A7H0HGY8</accession>
<feature type="domain" description="DUF802" evidence="3">
    <location>
        <begin position="375"/>
        <end position="426"/>
    </location>
</feature>
<dbReference type="Proteomes" id="UP000516057">
    <property type="component" value="Chromosome"/>
</dbReference>
<evidence type="ECO:0000313" key="4">
    <source>
        <dbReference type="EMBL" id="QNP59804.1"/>
    </source>
</evidence>
<keyword evidence="2" id="KW-0472">Membrane</keyword>
<dbReference type="EMBL" id="CP060790">
    <property type="protein sequence ID" value="QNP59804.1"/>
    <property type="molecule type" value="Genomic_DNA"/>
</dbReference>
<sequence>MTKLLSWAAFAAGLAAVGWVGAGYLASHPLALVITLLIAAFYLLGAFELRRFSRATQALVGALQTLSHTPDSVDGWLAPVPAALRNAVRQRIEGARTGLPGPVLASYLTGLLVLLGMLGTFLGMVVTLDGTGAALAGADGLSAIRDALSAPVRGLGLAFGTSVAGVAASAMLGLMTALCRRERIQAVHQLDAAIASTLRPFTGQHQRETSLRLLEQQARLMPDVVERIQACMEALERQQQALNERLAADQARFYRETESAYQGLAASVRQTLAASVADSAAQAGSAIQPAVEATLAGLARESARLQEALAQQVQQQLGGMSAQFGDATALVASQWQGALADHQRTSDATVQALRETLGQFSQNFEQRSSALAEGLAARLEQQSEALSARWGEALELQARGSEQVAQRHQQALHAATDGLAQHAATLQQSVAQAHAGLQNHLAEQDAQRMAAWTQSLEQMAATLRQEWQQAGVQAAGQWQQLGEALVRTADDIGVRSQAQAVQLLEQMDQRAAQDAARLAAWTESLQVLSGTLREEWQQSSAHATAQQQQLGEALARTAGEIGERSQAQAVQLLGQMEQRAAQDEARLAAWTESLQALSGTLREEWQQSSAHAAAQQQQLGEALTRTAGEIGERSQAQAAQLLEQMDQRAAQDAARLAAWTESLQALSGTLREEWQQSSAQAVAQQQQWSEALTRAAGDITRQLEAQAQGTLGEVERLVQAASEAPRAAAEVIGELRQKLADSMVRDNALLEERGRILETLSTLLDAVNHASAEQRGAIDALVEASSSLMERASGRFAETLQAQVAQMDGVAAQLTSSAVEVASLGEAFGGAVQLFGQSNEQLVAQLQRIEAAQTKSLARSDEQLEYYVAQAREVIELSIGAQKQIIDDLQQLAEQRGTADAA</sequence>
<feature type="transmembrane region" description="Helical" evidence="2">
    <location>
        <begin position="104"/>
        <end position="126"/>
    </location>
</feature>